<evidence type="ECO:0000313" key="3">
    <source>
        <dbReference type="Proteomes" id="UP000243547"/>
    </source>
</evidence>
<dbReference type="Proteomes" id="UP000243547">
    <property type="component" value="Unassembled WGS sequence"/>
</dbReference>
<dbReference type="InterPro" id="IPR036779">
    <property type="entry name" value="LysM_dom_sf"/>
</dbReference>
<dbReference type="Gene3D" id="3.10.350.10">
    <property type="entry name" value="LysM domain"/>
    <property type="match status" value="1"/>
</dbReference>
<reference evidence="3" key="1">
    <citation type="submission" date="2016-11" db="EMBL/GenBank/DDBJ databases">
        <authorList>
            <person name="Varghese N."/>
            <person name="Submissions S."/>
        </authorList>
    </citation>
    <scope>NUCLEOTIDE SEQUENCE [LARGE SCALE GENOMIC DNA]</scope>
    <source>
        <strain evidence="3">DSM 14826</strain>
    </source>
</reference>
<evidence type="ECO:0000259" key="1">
    <source>
        <dbReference type="PROSITE" id="PS51782"/>
    </source>
</evidence>
<keyword evidence="3" id="KW-1185">Reference proteome</keyword>
<dbReference type="CDD" id="cd00118">
    <property type="entry name" value="LysM"/>
    <property type="match status" value="1"/>
</dbReference>
<dbReference type="PROSITE" id="PS51782">
    <property type="entry name" value="LYSM"/>
    <property type="match status" value="1"/>
</dbReference>
<dbReference type="SMART" id="SM00257">
    <property type="entry name" value="LysM"/>
    <property type="match status" value="1"/>
</dbReference>
<evidence type="ECO:0000313" key="2">
    <source>
        <dbReference type="EMBL" id="SHJ55385.1"/>
    </source>
</evidence>
<protein>
    <submittedName>
        <fullName evidence="2">LysM domain-containing protein</fullName>
    </submittedName>
</protein>
<sequence>MKKLIISLTILSILIISIGVASSLEGKNSTQSSNYSKITIQYFNITVVEGDTIWSISERYRGNVEQESFINMIRQINNLNGNVIRVGQTLKIPKL</sequence>
<dbReference type="EMBL" id="FRAI01000005">
    <property type="protein sequence ID" value="SHJ55385.1"/>
    <property type="molecule type" value="Genomic_DNA"/>
</dbReference>
<dbReference type="STRING" id="1120989.SAMN02745227_00032"/>
<dbReference type="Pfam" id="PF01476">
    <property type="entry name" value="LysM"/>
    <property type="match status" value="1"/>
</dbReference>
<dbReference type="AlphaFoldDB" id="A0A1M6K8X5"/>
<feature type="domain" description="LysM" evidence="1">
    <location>
        <begin position="43"/>
        <end position="92"/>
    </location>
</feature>
<organism evidence="2 3">
    <name type="scientific">Anaerobranca californiensis DSM 14826</name>
    <dbReference type="NCBI Taxonomy" id="1120989"/>
    <lineage>
        <taxon>Bacteria</taxon>
        <taxon>Bacillati</taxon>
        <taxon>Bacillota</taxon>
        <taxon>Clostridia</taxon>
        <taxon>Eubacteriales</taxon>
        <taxon>Proteinivoracaceae</taxon>
        <taxon>Anaerobranca</taxon>
    </lineage>
</organism>
<dbReference type="RefSeq" id="WP_072905180.1">
    <property type="nucleotide sequence ID" value="NZ_FRAI01000005.1"/>
</dbReference>
<gene>
    <name evidence="2" type="ORF">SAMN02745227_00032</name>
</gene>
<dbReference type="InterPro" id="IPR018392">
    <property type="entry name" value="LysM"/>
</dbReference>
<dbReference type="OrthoDB" id="1716479at2"/>
<name>A0A1M6K8X5_9FIRM</name>
<accession>A0A1M6K8X5</accession>
<proteinExistence type="predicted"/>
<dbReference type="SUPFAM" id="SSF54106">
    <property type="entry name" value="LysM domain"/>
    <property type="match status" value="1"/>
</dbReference>